<name>A0A6C0I1M8_9ZZZZ</name>
<sequence>MIAQIALFLLFIILILIICLIILQSININGGKIGGGMKALLKKYGGTTMEDVQSAVQELINAYIANRTELSDITKERQELQSTLDKLTSIEEAKIKIAAELETAKIEYSNLLHMQQTENTRERQQYEANTSAKIIELQEQLDKKDKELTKLAKNNKIRTLKINQSVEGSRTNAPSQIYNKLPIYSSTPTETELIDLSESNNALQVAKADLELQILNKDNEIATLQNEIATLQKEIATLTNQLNILNAEKSADDKIKADILKSIATALAVPTPVPTNTGSNGKKK</sequence>
<protein>
    <submittedName>
        <fullName evidence="3">Uncharacterized protein</fullName>
    </submittedName>
</protein>
<proteinExistence type="predicted"/>
<evidence type="ECO:0000313" key="3">
    <source>
        <dbReference type="EMBL" id="QHT86325.1"/>
    </source>
</evidence>
<evidence type="ECO:0000256" key="1">
    <source>
        <dbReference type="SAM" id="Coils"/>
    </source>
</evidence>
<evidence type="ECO:0000256" key="2">
    <source>
        <dbReference type="SAM" id="Phobius"/>
    </source>
</evidence>
<keyword evidence="2" id="KW-1133">Transmembrane helix</keyword>
<accession>A0A6C0I1M8</accession>
<feature type="transmembrane region" description="Helical" evidence="2">
    <location>
        <begin position="6"/>
        <end position="28"/>
    </location>
</feature>
<keyword evidence="2" id="KW-0472">Membrane</keyword>
<reference evidence="3" key="1">
    <citation type="journal article" date="2020" name="Nature">
        <title>Giant virus diversity and host interactions through global metagenomics.</title>
        <authorList>
            <person name="Schulz F."/>
            <person name="Roux S."/>
            <person name="Paez-Espino D."/>
            <person name="Jungbluth S."/>
            <person name="Walsh D.A."/>
            <person name="Denef V.J."/>
            <person name="McMahon K.D."/>
            <person name="Konstantinidis K.T."/>
            <person name="Eloe-Fadrosh E.A."/>
            <person name="Kyrpides N.C."/>
            <person name="Woyke T."/>
        </authorList>
    </citation>
    <scope>NUCLEOTIDE SEQUENCE</scope>
    <source>
        <strain evidence="3">GVMAG-M-3300023184-186</strain>
    </source>
</reference>
<dbReference type="EMBL" id="MN740066">
    <property type="protein sequence ID" value="QHT86325.1"/>
    <property type="molecule type" value="Genomic_DNA"/>
</dbReference>
<organism evidence="3">
    <name type="scientific">viral metagenome</name>
    <dbReference type="NCBI Taxonomy" id="1070528"/>
    <lineage>
        <taxon>unclassified sequences</taxon>
        <taxon>metagenomes</taxon>
        <taxon>organismal metagenomes</taxon>
    </lineage>
</organism>
<keyword evidence="2" id="KW-0812">Transmembrane</keyword>
<dbReference type="SUPFAM" id="SSF161270">
    <property type="entry name" value="PspA lactotransferrin-binding region"/>
    <property type="match status" value="1"/>
</dbReference>
<keyword evidence="1" id="KW-0175">Coiled coil</keyword>
<dbReference type="AlphaFoldDB" id="A0A6C0I1M8"/>
<feature type="coiled-coil region" evidence="1">
    <location>
        <begin position="207"/>
        <end position="248"/>
    </location>
</feature>
<feature type="coiled-coil region" evidence="1">
    <location>
        <begin position="127"/>
        <end position="154"/>
    </location>
</feature>